<evidence type="ECO:0000313" key="2">
    <source>
        <dbReference type="Proteomes" id="UP000471026"/>
    </source>
</evidence>
<sequence length="135" mass="15595">MKKTTEVEPQVIYRLLSGDACGYYDRANNTIVVDPRLSPRQRRITEAHERIHAERGDVCPHTEWLEIKMEAAVDRELALRLIPWTALLDAARWSSEPHEIAEELDVDEDLLEIRIAHLSDTERGRLNRVSRENAA</sequence>
<reference evidence="1 2" key="1">
    <citation type="submission" date="2019-11" db="EMBL/GenBank/DDBJ databases">
        <title>Draft genome sequence of Kocuria indica DP-K7, a methyl red degrading Actinobacterium.</title>
        <authorList>
            <person name="Kumaran S."/>
            <person name="Tischler D."/>
            <person name="Ngo A.C.R."/>
            <person name="Schultes F."/>
        </authorList>
    </citation>
    <scope>NUCLEOTIDE SEQUENCE [LARGE SCALE GENOMIC DNA]</scope>
    <source>
        <strain evidence="1 2">DP-K7</strain>
    </source>
</reference>
<evidence type="ECO:0000313" key="1">
    <source>
        <dbReference type="EMBL" id="NDO78229.1"/>
    </source>
</evidence>
<gene>
    <name evidence="1" type="ORF">GKZ75_08335</name>
</gene>
<comment type="caution">
    <text evidence="1">The sequence shown here is derived from an EMBL/GenBank/DDBJ whole genome shotgun (WGS) entry which is preliminary data.</text>
</comment>
<dbReference type="AlphaFoldDB" id="A0A6N9QYH8"/>
<organism evidence="1 2">
    <name type="scientific">Kocuria marina subsp. indica</name>
    <dbReference type="NCBI Taxonomy" id="1049583"/>
    <lineage>
        <taxon>Bacteria</taxon>
        <taxon>Bacillati</taxon>
        <taxon>Actinomycetota</taxon>
        <taxon>Actinomycetes</taxon>
        <taxon>Micrococcales</taxon>
        <taxon>Micrococcaceae</taxon>
        <taxon>Kocuria</taxon>
    </lineage>
</organism>
<evidence type="ECO:0008006" key="3">
    <source>
        <dbReference type="Google" id="ProtNLM"/>
    </source>
</evidence>
<dbReference type="RefSeq" id="WP_162229595.1">
    <property type="nucleotide sequence ID" value="NZ_WMHZ01000010.1"/>
</dbReference>
<accession>A0A6N9QYH8</accession>
<name>A0A6N9QYH8_9MICC</name>
<proteinExistence type="predicted"/>
<dbReference type="EMBL" id="WMHZ01000010">
    <property type="protein sequence ID" value="NDO78229.1"/>
    <property type="molecule type" value="Genomic_DNA"/>
</dbReference>
<protein>
    <recommendedName>
        <fullName evidence="3">ImmA/IrrE family metallo-endopeptidase</fullName>
    </recommendedName>
</protein>
<dbReference type="Proteomes" id="UP000471026">
    <property type="component" value="Unassembled WGS sequence"/>
</dbReference>